<evidence type="ECO:0000313" key="1">
    <source>
        <dbReference type="EMBL" id="GIY15579.1"/>
    </source>
</evidence>
<evidence type="ECO:0000313" key="2">
    <source>
        <dbReference type="Proteomes" id="UP001054945"/>
    </source>
</evidence>
<comment type="caution">
    <text evidence="1">The sequence shown here is derived from an EMBL/GenBank/DDBJ whole genome shotgun (WGS) entry which is preliminary data.</text>
</comment>
<accession>A0AAV4R4R1</accession>
<dbReference type="EMBL" id="BPLR01007249">
    <property type="protein sequence ID" value="GIY15579.1"/>
    <property type="molecule type" value="Genomic_DNA"/>
</dbReference>
<proteinExistence type="predicted"/>
<name>A0AAV4R4R1_CAEEX</name>
<keyword evidence="2" id="KW-1185">Reference proteome</keyword>
<gene>
    <name evidence="1" type="ORF">CEXT_70551</name>
</gene>
<reference evidence="1 2" key="1">
    <citation type="submission" date="2021-06" db="EMBL/GenBank/DDBJ databases">
        <title>Caerostris extrusa draft genome.</title>
        <authorList>
            <person name="Kono N."/>
            <person name="Arakawa K."/>
        </authorList>
    </citation>
    <scope>NUCLEOTIDE SEQUENCE [LARGE SCALE GENOMIC DNA]</scope>
</reference>
<protein>
    <submittedName>
        <fullName evidence="1">Uncharacterized protein</fullName>
    </submittedName>
</protein>
<organism evidence="1 2">
    <name type="scientific">Caerostris extrusa</name>
    <name type="common">Bark spider</name>
    <name type="synonym">Caerostris bankana</name>
    <dbReference type="NCBI Taxonomy" id="172846"/>
    <lineage>
        <taxon>Eukaryota</taxon>
        <taxon>Metazoa</taxon>
        <taxon>Ecdysozoa</taxon>
        <taxon>Arthropoda</taxon>
        <taxon>Chelicerata</taxon>
        <taxon>Arachnida</taxon>
        <taxon>Araneae</taxon>
        <taxon>Araneomorphae</taxon>
        <taxon>Entelegynae</taxon>
        <taxon>Araneoidea</taxon>
        <taxon>Araneidae</taxon>
        <taxon>Caerostris</taxon>
    </lineage>
</organism>
<sequence>MFEIAMDDEFYFLFWIKAQLREALVALGTKPREQIGIRTSFQENLTSRTSGCRGNKLTGRYIDRKGSPMEKQPHRSYLVQEGHGLGGRPPFNDDSVTSLSALHRTQCRARIRMVGQTNLKSIEDFSGFTSTQKSGKPLFTSRAENRHHFILWSVAREDEGIVYAPPAEAVNLERCRRLTDGKRKHFFHVHTVKVTVTFVSFHYHGFREIPDSRL</sequence>
<dbReference type="AlphaFoldDB" id="A0AAV4R4R1"/>
<dbReference type="Proteomes" id="UP001054945">
    <property type="component" value="Unassembled WGS sequence"/>
</dbReference>